<protein>
    <recommendedName>
        <fullName evidence="3">Cytosolic protein</fullName>
    </recommendedName>
</protein>
<evidence type="ECO:0000313" key="1">
    <source>
        <dbReference type="EMBL" id="GAV21820.1"/>
    </source>
</evidence>
<sequence>MQPQDLTKEQALLLLEDFAKRWLAHDGLWFLEVEKHFGMDNAIKLDEAAWAQFTVIEAKRIKEFLKLPEKGGLDALKVALRFRLYGFLNQQEMVMEGNKLIYKMKTCRVQEARKRKNLPDFPCKPVGITEYSGFAKTIDPRIKTRCLACPPDEHPDDFYCAWEFWIED</sequence>
<name>A0A1L8CSC2_9THEO</name>
<comment type="caution">
    <text evidence="1">The sequence shown here is derived from an EMBL/GenBank/DDBJ whole genome shotgun (WGS) entry which is preliminary data.</text>
</comment>
<dbReference type="RefSeq" id="WP_075858271.1">
    <property type="nucleotide sequence ID" value="NZ_BDJK01000006.1"/>
</dbReference>
<keyword evidence="2" id="KW-1185">Reference proteome</keyword>
<accession>A0A1L8CSC2</accession>
<dbReference type="Proteomes" id="UP000187485">
    <property type="component" value="Unassembled WGS sequence"/>
</dbReference>
<dbReference type="STRING" id="870242.cpu_03300"/>
<reference evidence="2" key="1">
    <citation type="submission" date="2016-12" db="EMBL/GenBank/DDBJ databases">
        <title>Draft Genome Sequences od Carboxydothermus pertinax and islandicus, Hydrogenogenic Carboxydotrophic Bacteria.</title>
        <authorList>
            <person name="Fukuyama Y."/>
            <person name="Ohmae K."/>
            <person name="Yoneda Y."/>
            <person name="Yoshida T."/>
            <person name="Sako Y."/>
        </authorList>
    </citation>
    <scope>NUCLEOTIDE SEQUENCE [LARGE SCALE GENOMIC DNA]</scope>
    <source>
        <strain evidence="2">Ug1</strain>
    </source>
</reference>
<dbReference type="EMBL" id="BDJK01000006">
    <property type="protein sequence ID" value="GAV21820.1"/>
    <property type="molecule type" value="Genomic_DNA"/>
</dbReference>
<evidence type="ECO:0000313" key="2">
    <source>
        <dbReference type="Proteomes" id="UP000187485"/>
    </source>
</evidence>
<proteinExistence type="predicted"/>
<evidence type="ECO:0008006" key="3">
    <source>
        <dbReference type="Google" id="ProtNLM"/>
    </source>
</evidence>
<gene>
    <name evidence="1" type="ORF">cpu_03300</name>
</gene>
<organism evidence="1 2">
    <name type="scientific">Carboxydothermus pertinax</name>
    <dbReference type="NCBI Taxonomy" id="870242"/>
    <lineage>
        <taxon>Bacteria</taxon>
        <taxon>Bacillati</taxon>
        <taxon>Bacillota</taxon>
        <taxon>Clostridia</taxon>
        <taxon>Thermoanaerobacterales</taxon>
        <taxon>Thermoanaerobacteraceae</taxon>
        <taxon>Carboxydothermus</taxon>
    </lineage>
</organism>
<dbReference type="Pfam" id="PF19620">
    <property type="entry name" value="DUF6125"/>
    <property type="match status" value="1"/>
</dbReference>
<dbReference type="OrthoDB" id="9793253at2"/>
<dbReference type="AlphaFoldDB" id="A0A1L8CSC2"/>